<dbReference type="Proteomes" id="UP000473014">
    <property type="component" value="Unassembled WGS sequence"/>
</dbReference>
<protein>
    <submittedName>
        <fullName evidence="1">Uncharacterized protein</fullName>
    </submittedName>
</protein>
<gene>
    <name evidence="1" type="ORF">F0L17_24025</name>
</gene>
<proteinExistence type="predicted"/>
<evidence type="ECO:0000313" key="2">
    <source>
        <dbReference type="Proteomes" id="UP000473014"/>
    </source>
</evidence>
<keyword evidence="2" id="KW-1185">Reference proteome</keyword>
<name>A0A6G2BJP4_9ACTN</name>
<reference evidence="1 2" key="1">
    <citation type="submission" date="2019-11" db="EMBL/GenBank/DDBJ databases">
        <authorList>
            <person name="Yuan L."/>
        </authorList>
    </citation>
    <scope>NUCLEOTIDE SEQUENCE [LARGE SCALE GENOMIC DNA]</scope>
    <source>
        <strain evidence="1 2">TRM43335</strain>
    </source>
</reference>
<sequence length="171" mass="17334">MSELATVLLPALVPAAANLTGGALPEVLLFSGRSLSVALHLATGIVIAVVGLELTPRALEADPVRVPMPALIAGAGLFLAVDRFAGYLQACGTAGGSAAPYAVYGGTALDLFGDGVLIGTGTVISPALGQASADPPEGFATTAALRAPGLPHCPFRRRPHRPYPARHRQPL</sequence>
<organism evidence="1 2">
    <name type="scientific">Streptomyces taklimakanensis</name>
    <dbReference type="NCBI Taxonomy" id="2569853"/>
    <lineage>
        <taxon>Bacteria</taxon>
        <taxon>Bacillati</taxon>
        <taxon>Actinomycetota</taxon>
        <taxon>Actinomycetes</taxon>
        <taxon>Kitasatosporales</taxon>
        <taxon>Streptomycetaceae</taxon>
        <taxon>Streptomyces</taxon>
    </lineage>
</organism>
<dbReference type="EMBL" id="WIXO01000001">
    <property type="protein sequence ID" value="MTE22112.1"/>
    <property type="molecule type" value="Genomic_DNA"/>
</dbReference>
<comment type="caution">
    <text evidence="1">The sequence shown here is derived from an EMBL/GenBank/DDBJ whole genome shotgun (WGS) entry which is preliminary data.</text>
</comment>
<dbReference type="AlphaFoldDB" id="A0A6G2BJP4"/>
<dbReference type="OrthoDB" id="1418968at2"/>
<accession>A0A6G2BJP4</accession>
<dbReference type="RefSeq" id="WP_155072670.1">
    <property type="nucleotide sequence ID" value="NZ_WIXO01000001.1"/>
</dbReference>
<evidence type="ECO:0000313" key="1">
    <source>
        <dbReference type="EMBL" id="MTE22112.1"/>
    </source>
</evidence>